<evidence type="ECO:0000256" key="4">
    <source>
        <dbReference type="ARBA" id="ARBA00035174"/>
    </source>
</evidence>
<dbReference type="Proteomes" id="UP001055955">
    <property type="component" value="Chromosome"/>
</dbReference>
<keyword evidence="3 5" id="KW-0687">Ribonucleoprotein</keyword>
<dbReference type="PANTHER" id="PTHR39080:SF1">
    <property type="entry name" value="LARGE RIBOSOMAL SUBUNIT PROTEIN BL28A"/>
    <property type="match status" value="1"/>
</dbReference>
<organism evidence="6 7">
    <name type="scientific">Candidatus Comchoanobacter bicostacola</name>
    <dbReference type="NCBI Taxonomy" id="2919598"/>
    <lineage>
        <taxon>Bacteria</taxon>
        <taxon>Pseudomonadati</taxon>
        <taxon>Pseudomonadota</taxon>
        <taxon>Gammaproteobacteria</taxon>
        <taxon>Candidatus Comchoanobacterales</taxon>
        <taxon>Candidatus Comchoanobacteraceae</taxon>
        <taxon>Candidatus Comchoanobacter</taxon>
    </lineage>
</organism>
<evidence type="ECO:0000256" key="2">
    <source>
        <dbReference type="ARBA" id="ARBA00022980"/>
    </source>
</evidence>
<accession>A0ABY5DLI0</accession>
<evidence type="ECO:0000313" key="6">
    <source>
        <dbReference type="EMBL" id="UTC24627.1"/>
    </source>
</evidence>
<reference evidence="6 7" key="1">
    <citation type="journal article" date="2022" name="Nat. Microbiol.">
        <title>The microbiome of a bacterivorous marine choanoflagellate contains a resource-demanding obligate bacterial associate.</title>
        <authorList>
            <person name="Needham D.M."/>
            <person name="Poirier C."/>
            <person name="Bachy C."/>
            <person name="George E.E."/>
            <person name="Wilken S."/>
            <person name="Yung C.C.M."/>
            <person name="Limardo A.J."/>
            <person name="Morando M."/>
            <person name="Sudek L."/>
            <person name="Malmstrom R.R."/>
            <person name="Keeling P.J."/>
            <person name="Santoro A.E."/>
            <person name="Worden A.Z."/>
        </authorList>
    </citation>
    <scope>NUCLEOTIDE SEQUENCE [LARGE SCALE GENOMIC DNA]</scope>
    <source>
        <strain evidence="6 7">Comchoano-1</strain>
    </source>
</reference>
<evidence type="ECO:0000256" key="5">
    <source>
        <dbReference type="HAMAP-Rule" id="MF_00373"/>
    </source>
</evidence>
<proteinExistence type="inferred from homology"/>
<dbReference type="PANTHER" id="PTHR39080">
    <property type="entry name" value="50S RIBOSOMAL PROTEIN L28"/>
    <property type="match status" value="1"/>
</dbReference>
<dbReference type="InterPro" id="IPR034704">
    <property type="entry name" value="Ribosomal_bL28/bL31-like_sf"/>
</dbReference>
<dbReference type="Pfam" id="PF00830">
    <property type="entry name" value="Ribosomal_L28"/>
    <property type="match status" value="1"/>
</dbReference>
<dbReference type="InterPro" id="IPR037147">
    <property type="entry name" value="Ribosomal_bL28_sf"/>
</dbReference>
<dbReference type="InterPro" id="IPR001383">
    <property type="entry name" value="Ribosomal_bL28_bact-type"/>
</dbReference>
<dbReference type="NCBIfam" id="TIGR00009">
    <property type="entry name" value="L28"/>
    <property type="match status" value="1"/>
</dbReference>
<dbReference type="RefSeq" id="WP_258568412.1">
    <property type="nucleotide sequence ID" value="NZ_CP092900.1"/>
</dbReference>
<dbReference type="SUPFAM" id="SSF143800">
    <property type="entry name" value="L28p-like"/>
    <property type="match status" value="1"/>
</dbReference>
<dbReference type="GO" id="GO:0005840">
    <property type="term" value="C:ribosome"/>
    <property type="evidence" value="ECO:0007669"/>
    <property type="project" value="UniProtKB-KW"/>
</dbReference>
<gene>
    <name evidence="5 6" type="primary">rpmB</name>
    <name evidence="6" type="ORF">MMH89_00405</name>
</gene>
<name>A0ABY5DLI0_9GAMM</name>
<comment type="similarity">
    <text evidence="1 5">Belongs to the bacterial ribosomal protein bL28 family.</text>
</comment>
<keyword evidence="7" id="KW-1185">Reference proteome</keyword>
<protein>
    <recommendedName>
        <fullName evidence="4 5">Large ribosomal subunit protein bL28</fullName>
    </recommendedName>
</protein>
<dbReference type="InterPro" id="IPR050096">
    <property type="entry name" value="Bacterial_rp_bL28"/>
</dbReference>
<dbReference type="InterPro" id="IPR026569">
    <property type="entry name" value="Ribosomal_bL28"/>
</dbReference>
<evidence type="ECO:0000313" key="7">
    <source>
        <dbReference type="Proteomes" id="UP001055955"/>
    </source>
</evidence>
<evidence type="ECO:0000256" key="3">
    <source>
        <dbReference type="ARBA" id="ARBA00023274"/>
    </source>
</evidence>
<dbReference type="Gene3D" id="2.30.170.40">
    <property type="entry name" value="Ribosomal protein L28/L24"/>
    <property type="match status" value="1"/>
</dbReference>
<dbReference type="EMBL" id="CP092900">
    <property type="protein sequence ID" value="UTC24627.1"/>
    <property type="molecule type" value="Genomic_DNA"/>
</dbReference>
<sequence length="73" mass="8188">MSICIVTKKVSQVGNNRSHARNATKRTFNVNIQKKTYILPNGKRVRVNISTQGIKTIDKKGVEHLAELLEPNS</sequence>
<dbReference type="HAMAP" id="MF_00373">
    <property type="entry name" value="Ribosomal_bL28"/>
    <property type="match status" value="1"/>
</dbReference>
<evidence type="ECO:0000256" key="1">
    <source>
        <dbReference type="ARBA" id="ARBA00008760"/>
    </source>
</evidence>
<keyword evidence="2 5" id="KW-0689">Ribosomal protein</keyword>